<dbReference type="SMART" id="SM00753">
    <property type="entry name" value="PAM"/>
    <property type="match status" value="1"/>
</dbReference>
<dbReference type="InterPro" id="IPR050871">
    <property type="entry name" value="26S_Proteasome/COP9_Components"/>
</dbReference>
<evidence type="ECO:0000313" key="6">
    <source>
        <dbReference type="WBParaSite" id="maker-uti_cns_0045888-snap-gene-1.16-mRNA-1"/>
    </source>
</evidence>
<name>A0A1I8JIN2_9PLAT</name>
<dbReference type="SMART" id="SM00088">
    <property type="entry name" value="PINT"/>
    <property type="match status" value="1"/>
</dbReference>
<evidence type="ECO:0000256" key="2">
    <source>
        <dbReference type="ARBA" id="ARBA00022942"/>
    </source>
</evidence>
<sequence length="406" mass="45560">MAVGAVETLVSSLASAADQTSEEASRRQETEILTLGRRLFDSGEAQQLADLIVATRPFLNRMSKAKAGKLVKTLLDHFLDLEAGTGREIKLCEDCIAWADAEKRNYLRQSLQVRLMALFYSSGRYEEALRLGSKLLRELKKLDDKMLLVEVQLLESKTYYKLSNVQRARAALTSSRTTANGIYIPPKMQAGLDLQSGVLHAADERDFKTAYSYFYEAFEGYDSVDLQRQAVNALKYMLMCKIILNQSEEVSSILSGKLALKYAAYSDVQAMTEIAGSVKRRSLADFVAARDKFKAELDDDFVVKRHLATLYDSLVERNLSKLIEAYGCVQIDRIAELIGLPRDVVEKKLSQMILDKSLNGILDQESGVLVMYTHQEADQTYARSLDTIHESSKVIDQLYIKSGKLT</sequence>
<dbReference type="STRING" id="282301.A0A1I8JIN2"/>
<keyword evidence="5" id="KW-1185">Reference proteome</keyword>
<dbReference type="Pfam" id="PF18055">
    <property type="entry name" value="RPN6_N"/>
    <property type="match status" value="1"/>
</dbReference>
<dbReference type="InterPro" id="IPR000717">
    <property type="entry name" value="PCI_dom"/>
</dbReference>
<dbReference type="OrthoDB" id="1418352at2759"/>
<comment type="subunit">
    <text evidence="3">Component of the lid subcomplex of the 19S proteasome regulatory particle complex (also named PA700 complex). The 26S proteasome consists of a 20S proteasome core and two 19S regulatory subunits.</text>
</comment>
<accession>A0A1I8JIN2</accession>
<dbReference type="InterPro" id="IPR040773">
    <property type="entry name" value="Rpn6_N"/>
</dbReference>
<evidence type="ECO:0000256" key="3">
    <source>
        <dbReference type="ARBA" id="ARBA00062507"/>
    </source>
</evidence>
<dbReference type="WBParaSite" id="maker-uti_cns_0047179-snap-gene-0.3-mRNA-1">
    <property type="protein sequence ID" value="maker-uti_cns_0047179-snap-gene-0.3-mRNA-1"/>
    <property type="gene ID" value="maker-uti_cns_0047179-snap-gene-0.3"/>
</dbReference>
<dbReference type="WBParaSite" id="maker-uti_cns_0045888-snap-gene-1.16-mRNA-1">
    <property type="protein sequence ID" value="maker-uti_cns_0045888-snap-gene-1.16-mRNA-1"/>
    <property type="gene ID" value="maker-uti_cns_0045888-snap-gene-1.16"/>
</dbReference>
<evidence type="ECO:0000256" key="1">
    <source>
        <dbReference type="ARBA" id="ARBA00007454"/>
    </source>
</evidence>
<dbReference type="FunFam" id="1.25.40.570:FF:000016">
    <property type="entry name" value="26S proteasome regulatory subunit"/>
    <property type="match status" value="1"/>
</dbReference>
<organism evidence="5 8">
    <name type="scientific">Macrostomum lignano</name>
    <dbReference type="NCBI Taxonomy" id="282301"/>
    <lineage>
        <taxon>Eukaryota</taxon>
        <taxon>Metazoa</taxon>
        <taxon>Spiralia</taxon>
        <taxon>Lophotrochozoa</taxon>
        <taxon>Platyhelminthes</taxon>
        <taxon>Rhabditophora</taxon>
        <taxon>Macrostomorpha</taxon>
        <taxon>Macrostomida</taxon>
        <taxon>Macrostomidae</taxon>
        <taxon>Macrostomum</taxon>
    </lineage>
</organism>
<dbReference type="PROSITE" id="PS50250">
    <property type="entry name" value="PCI"/>
    <property type="match status" value="1"/>
</dbReference>
<dbReference type="PANTHER" id="PTHR10678">
    <property type="entry name" value="26S PROTEASOME NON-ATPASE REGULATORY SUBUNIT 11/COP9 SIGNALOSOME COMPLEX SUBUNIT 2"/>
    <property type="match status" value="1"/>
</dbReference>
<evidence type="ECO:0000313" key="8">
    <source>
        <dbReference type="WBParaSite" id="maker-uti_cns_0047919-snap-gene-0.7-mRNA-1"/>
    </source>
</evidence>
<dbReference type="InterPro" id="IPR036390">
    <property type="entry name" value="WH_DNA-bd_sf"/>
</dbReference>
<dbReference type="Proteomes" id="UP000095280">
    <property type="component" value="Unplaced"/>
</dbReference>
<dbReference type="WBParaSite" id="maker-uti_cns_0047919-snap-gene-0.7-mRNA-1">
    <property type="protein sequence ID" value="maker-uti_cns_0047919-snap-gene-0.7-mRNA-1"/>
    <property type="gene ID" value="maker-uti_cns_0047919-snap-gene-0.7"/>
</dbReference>
<evidence type="ECO:0000313" key="7">
    <source>
        <dbReference type="WBParaSite" id="maker-uti_cns_0047179-snap-gene-0.3-mRNA-1"/>
    </source>
</evidence>
<proteinExistence type="inferred from homology"/>
<keyword evidence="2" id="KW-0647">Proteasome</keyword>
<dbReference type="AlphaFoldDB" id="A0A1I8JIN2"/>
<reference evidence="6 7" key="1">
    <citation type="submission" date="2016-11" db="UniProtKB">
        <authorList>
            <consortium name="WormBaseParasite"/>
        </authorList>
    </citation>
    <scope>IDENTIFICATION</scope>
</reference>
<evidence type="ECO:0000313" key="5">
    <source>
        <dbReference type="Proteomes" id="UP000095280"/>
    </source>
</evidence>
<dbReference type="Gene3D" id="1.25.40.570">
    <property type="match status" value="1"/>
</dbReference>
<comment type="similarity">
    <text evidence="1">Belongs to the proteasome subunit S9 family.</text>
</comment>
<protein>
    <submittedName>
        <fullName evidence="6 7">PCI domain-containing protein</fullName>
    </submittedName>
</protein>
<evidence type="ECO:0000259" key="4">
    <source>
        <dbReference type="PROSITE" id="PS50250"/>
    </source>
</evidence>
<feature type="domain" description="PCI" evidence="4">
    <location>
        <begin position="206"/>
        <end position="376"/>
    </location>
</feature>
<dbReference type="Pfam" id="PF01399">
    <property type="entry name" value="PCI"/>
    <property type="match status" value="1"/>
</dbReference>
<dbReference type="GO" id="GO:0000502">
    <property type="term" value="C:proteasome complex"/>
    <property type="evidence" value="ECO:0007669"/>
    <property type="project" value="UniProtKB-KW"/>
</dbReference>
<dbReference type="SUPFAM" id="SSF46785">
    <property type="entry name" value="Winged helix' DNA-binding domain"/>
    <property type="match status" value="1"/>
</dbReference>